<keyword evidence="3" id="KW-0472">Membrane</keyword>
<dbReference type="eggNOG" id="COG0860">
    <property type="taxonomic scope" value="Bacteria"/>
</dbReference>
<keyword evidence="6" id="KW-1185">Reference proteome</keyword>
<accession>A0A1I2P7L5</accession>
<organism evidence="5 6">
    <name type="scientific">Clostridium cadaveris</name>
    <dbReference type="NCBI Taxonomy" id="1529"/>
    <lineage>
        <taxon>Bacteria</taxon>
        <taxon>Bacillati</taxon>
        <taxon>Bacillota</taxon>
        <taxon>Clostridia</taxon>
        <taxon>Eubacteriales</taxon>
        <taxon>Clostridiaceae</taxon>
        <taxon>Clostridium</taxon>
    </lineage>
</organism>
<evidence type="ECO:0000256" key="2">
    <source>
        <dbReference type="SAM" id="MobiDB-lite"/>
    </source>
</evidence>
<dbReference type="InterPro" id="IPR050695">
    <property type="entry name" value="N-acetylmuramoyl_amidase_3"/>
</dbReference>
<evidence type="ECO:0000259" key="4">
    <source>
        <dbReference type="SMART" id="SM00646"/>
    </source>
</evidence>
<dbReference type="STRING" id="1529.SAMN04487885_12534"/>
<dbReference type="Gene3D" id="3.40.630.40">
    <property type="entry name" value="Zn-dependent exopeptidases"/>
    <property type="match status" value="1"/>
</dbReference>
<dbReference type="SMART" id="SM00646">
    <property type="entry name" value="Ami_3"/>
    <property type="match status" value="1"/>
</dbReference>
<keyword evidence="1" id="KW-0378">Hydrolase</keyword>
<dbReference type="GO" id="GO:0009253">
    <property type="term" value="P:peptidoglycan catabolic process"/>
    <property type="evidence" value="ECO:0007669"/>
    <property type="project" value="InterPro"/>
</dbReference>
<dbReference type="PANTHER" id="PTHR30404:SF0">
    <property type="entry name" value="N-ACETYLMURAMOYL-L-ALANINE AMIDASE AMIC"/>
    <property type="match status" value="1"/>
</dbReference>
<feature type="compositionally biased region" description="Basic and acidic residues" evidence="2">
    <location>
        <begin position="43"/>
        <end position="78"/>
    </location>
</feature>
<dbReference type="CDD" id="cd02696">
    <property type="entry name" value="MurNAc-LAA"/>
    <property type="match status" value="1"/>
</dbReference>
<evidence type="ECO:0000256" key="1">
    <source>
        <dbReference type="ARBA" id="ARBA00022801"/>
    </source>
</evidence>
<keyword evidence="3" id="KW-0812">Transmembrane</keyword>
<proteinExistence type="predicted"/>
<dbReference type="SUPFAM" id="SSF53187">
    <property type="entry name" value="Zn-dependent exopeptidases"/>
    <property type="match status" value="1"/>
</dbReference>
<evidence type="ECO:0000313" key="6">
    <source>
        <dbReference type="Proteomes" id="UP000182135"/>
    </source>
</evidence>
<dbReference type="Proteomes" id="UP000182135">
    <property type="component" value="Unassembled WGS sequence"/>
</dbReference>
<reference evidence="5 6" key="1">
    <citation type="submission" date="2016-10" db="EMBL/GenBank/DDBJ databases">
        <authorList>
            <person name="de Groot N.N."/>
        </authorList>
    </citation>
    <scope>NUCLEOTIDE SEQUENCE [LARGE SCALE GENOMIC DNA]</scope>
    <source>
        <strain evidence="5 6">NLAE-zl-G419</strain>
    </source>
</reference>
<dbReference type="AlphaFoldDB" id="A0A1I2P7L5"/>
<protein>
    <submittedName>
        <fullName evidence="5">N-acetylmuramoyl-L-alanine amidase</fullName>
    </submittedName>
</protein>
<feature type="transmembrane region" description="Helical" evidence="3">
    <location>
        <begin position="7"/>
        <end position="23"/>
    </location>
</feature>
<sequence>MKKKTHLILISIMALAVVSFVLYKEKVKEVPLDNTASMEDTENDKNPKDVENTIEDDKQEKEEAARTKETEKEFEDKTRKTKEKNNITIVIDPGHAVKANLEKEPLSPGSNVMKIKDGGGASGVVTGIPEYKIAMRVAKELNEKLTAKGYNSVMTKTDENLSLGNVERAEIGNKANADLVIRLHCDSFDNASAKGASILIPKGVNENTKAIAASSEKYGKILLDTYCSKMNIKNRGLIYSEDMTGFNWSKVPVVLIEMGFLSNPDEDNMMSESSFPEKSATAISEGIEKIFPR</sequence>
<dbReference type="GO" id="GO:0008745">
    <property type="term" value="F:N-acetylmuramoyl-L-alanine amidase activity"/>
    <property type="evidence" value="ECO:0007669"/>
    <property type="project" value="InterPro"/>
</dbReference>
<name>A0A1I2P7L5_9CLOT</name>
<evidence type="ECO:0000313" key="5">
    <source>
        <dbReference type="EMBL" id="SFG09461.1"/>
    </source>
</evidence>
<gene>
    <name evidence="5" type="ORF">SAMN04487885_12534</name>
</gene>
<dbReference type="InterPro" id="IPR002508">
    <property type="entry name" value="MurNAc-LAA_cat"/>
</dbReference>
<feature type="region of interest" description="Disordered" evidence="2">
    <location>
        <begin position="34"/>
        <end position="80"/>
    </location>
</feature>
<dbReference type="GO" id="GO:0030288">
    <property type="term" value="C:outer membrane-bounded periplasmic space"/>
    <property type="evidence" value="ECO:0007669"/>
    <property type="project" value="TreeGrafter"/>
</dbReference>
<feature type="domain" description="MurNAc-LAA" evidence="4">
    <location>
        <begin position="169"/>
        <end position="288"/>
    </location>
</feature>
<dbReference type="RefSeq" id="WP_027638785.1">
    <property type="nucleotide sequence ID" value="NZ_BAAACD010000030.1"/>
</dbReference>
<evidence type="ECO:0000256" key="3">
    <source>
        <dbReference type="SAM" id="Phobius"/>
    </source>
</evidence>
<dbReference type="EMBL" id="FOOE01000025">
    <property type="protein sequence ID" value="SFG09461.1"/>
    <property type="molecule type" value="Genomic_DNA"/>
</dbReference>
<dbReference type="GeneID" id="90543454"/>
<dbReference type="PANTHER" id="PTHR30404">
    <property type="entry name" value="N-ACETYLMURAMOYL-L-ALANINE AMIDASE"/>
    <property type="match status" value="1"/>
</dbReference>
<dbReference type="Pfam" id="PF01520">
    <property type="entry name" value="Amidase_3"/>
    <property type="match status" value="1"/>
</dbReference>
<keyword evidence="3" id="KW-1133">Transmembrane helix</keyword>